<proteinExistence type="predicted"/>
<name>A0A9P6YQ09_RHIOR</name>
<dbReference type="EMBL" id="JAANIT010000011">
    <property type="protein sequence ID" value="KAG1554032.1"/>
    <property type="molecule type" value="Genomic_DNA"/>
</dbReference>
<dbReference type="AlphaFoldDB" id="A0A9P6YQ09"/>
<gene>
    <name evidence="1" type="ORF">G6F51_000228</name>
</gene>
<evidence type="ECO:0000313" key="2">
    <source>
        <dbReference type="Proteomes" id="UP000717996"/>
    </source>
</evidence>
<reference evidence="1" key="1">
    <citation type="journal article" date="2020" name="Microb. Genom.">
        <title>Genetic diversity of clinical and environmental Mucorales isolates obtained from an investigation of mucormycosis cases among solid organ transplant recipients.</title>
        <authorList>
            <person name="Nguyen M.H."/>
            <person name="Kaul D."/>
            <person name="Muto C."/>
            <person name="Cheng S.J."/>
            <person name="Richter R.A."/>
            <person name="Bruno V.M."/>
            <person name="Liu G."/>
            <person name="Beyhan S."/>
            <person name="Sundermann A.J."/>
            <person name="Mounaud S."/>
            <person name="Pasculle A.W."/>
            <person name="Nierman W.C."/>
            <person name="Driscoll E."/>
            <person name="Cumbie R."/>
            <person name="Clancy C.J."/>
            <person name="Dupont C.L."/>
        </authorList>
    </citation>
    <scope>NUCLEOTIDE SEQUENCE</scope>
    <source>
        <strain evidence="1">GL16</strain>
    </source>
</reference>
<accession>A0A9P6YQ09</accession>
<comment type="caution">
    <text evidence="1">The sequence shown here is derived from an EMBL/GenBank/DDBJ whole genome shotgun (WGS) entry which is preliminary data.</text>
</comment>
<protein>
    <submittedName>
        <fullName evidence="1">Uncharacterized protein</fullName>
    </submittedName>
</protein>
<sequence length="72" mass="8224">MEDGNRIKILLVTRHYLTTGVSDIGKFLIKSSVRAGQNRRLISDYLAFKEFWACAAKDSGAKKKVAHERKRE</sequence>
<evidence type="ECO:0000313" key="1">
    <source>
        <dbReference type="EMBL" id="KAG1554032.1"/>
    </source>
</evidence>
<organism evidence="1 2">
    <name type="scientific">Rhizopus oryzae</name>
    <name type="common">Mucormycosis agent</name>
    <name type="synonym">Rhizopus arrhizus var. delemar</name>
    <dbReference type="NCBI Taxonomy" id="64495"/>
    <lineage>
        <taxon>Eukaryota</taxon>
        <taxon>Fungi</taxon>
        <taxon>Fungi incertae sedis</taxon>
        <taxon>Mucoromycota</taxon>
        <taxon>Mucoromycotina</taxon>
        <taxon>Mucoromycetes</taxon>
        <taxon>Mucorales</taxon>
        <taxon>Mucorineae</taxon>
        <taxon>Rhizopodaceae</taxon>
        <taxon>Rhizopus</taxon>
    </lineage>
</organism>
<dbReference type="Proteomes" id="UP000717996">
    <property type="component" value="Unassembled WGS sequence"/>
</dbReference>